<dbReference type="Proteomes" id="UP000287033">
    <property type="component" value="Unassembled WGS sequence"/>
</dbReference>
<dbReference type="EMBL" id="BEZZ01000663">
    <property type="protein sequence ID" value="GCC35095.1"/>
    <property type="molecule type" value="Genomic_DNA"/>
</dbReference>
<sequence>MFNLSPDFRRSQSNITLTEFGRPGAAAGGESRKDQYEWRVQQLLGPQHMEFQQYQSDTNTVDSIRTEDFALRFHEGMVDPALNFDAEPDSEQNSFVSRSASCSEHSLEYACLESNTQPGNLARKVCGRPWKQRLFRREASNTECAQLDCTAKQGCCGVVTETSARIHLAQSLTGAEQDESVGNVIPRCDQGSAGVDGPVNSVAQRVNDVQQFQEDLEHALQRTRDQAGTLRRQQANSKALTRRTESVESLGGRISKLSQFNLSELSLQRRTFLSKNRIQVANQCRESNRLTGNGLETSSSPVSDLGVLTQEDRGTNLASTGIKMKGLQKSQAESPERHSGGHNPELQGLSKEGTGNWRPMEQESSTPNDMPLSPKLEDNQQDAVTVNMNRTPSPCHMIPTLGPCCTQSVSSSPAHLSGSFNYSGKTNTSGQWHRITSAPSAFESQFLESEGCQAAAVSLSGSVPLSMGHAWKGDCDSKLVSCHDSDVAHSAFHSRRRVYLSQGKQTDAINVTEVRRTHVRSNTDGAYREELRSHGLGNFRVKPTSRELDANVSGSHIVKKRCHFQKELGRHSSAKNLTVDENDFEQFFREPGSKWRTSSPSKWSSQVSDHKWIWNRAPEISSFYRQAIQSSKETVEKGQQDSVTLESRQQETQNKVPKTSMELAMPAFQRDGCLQELQDLEMELDLKQHSELRQRNAQLTERNLKISALEKLLSEKELEQLRLRETVMVLRTEKEAQLSAIETLREEHVGKQWEQNKHEETLILQERDQGQAKSMKKLREELEQEAMESVPIALDLENKNWEADLKKQLQQHGPSLEEVNGRAIKQANEDLEKERRNSLALQHKLVELQKRIQELEVHSHSLQHKTDQAISDLKTQMTEEKEKEIQQLRKEIQLGKEKEMERNSKMEEELHILWAKNNEASLKEKEARMQEEQAEMSFVSEMKVECERIRVLIQSTQMQALRRVISPACSKLRSLTQMTLGDAIHALCRASEDLRQLVVELHQELESQRFMVHHLQADKDDTKQVSKLQRPPLTESGREKEHTLQERTNELPAVQRTMTKWDNVTACKHTHMFEEKQNVKYVASPAL</sequence>
<keyword evidence="4" id="KW-1185">Reference proteome</keyword>
<dbReference type="STRING" id="137246.A0A401SXH8"/>
<accession>A0A401SXH8</accession>
<evidence type="ECO:0000313" key="3">
    <source>
        <dbReference type="EMBL" id="GCC35095.1"/>
    </source>
</evidence>
<feature type="compositionally biased region" description="Polar residues" evidence="2">
    <location>
        <begin position="640"/>
        <end position="657"/>
    </location>
</feature>
<organism evidence="3 4">
    <name type="scientific">Chiloscyllium punctatum</name>
    <name type="common">Brownbanded bambooshark</name>
    <name type="synonym">Hemiscyllium punctatum</name>
    <dbReference type="NCBI Taxonomy" id="137246"/>
    <lineage>
        <taxon>Eukaryota</taxon>
        <taxon>Metazoa</taxon>
        <taxon>Chordata</taxon>
        <taxon>Craniata</taxon>
        <taxon>Vertebrata</taxon>
        <taxon>Chondrichthyes</taxon>
        <taxon>Elasmobranchii</taxon>
        <taxon>Galeomorphii</taxon>
        <taxon>Galeoidea</taxon>
        <taxon>Orectolobiformes</taxon>
        <taxon>Hemiscylliidae</taxon>
        <taxon>Chiloscyllium</taxon>
    </lineage>
</organism>
<gene>
    <name evidence="3" type="ORF">chiPu_0013575</name>
</gene>
<feature type="region of interest" description="Disordered" evidence="2">
    <location>
        <begin position="224"/>
        <end position="244"/>
    </location>
</feature>
<dbReference type="AlphaFoldDB" id="A0A401SXH8"/>
<feature type="region of interest" description="Disordered" evidence="2">
    <location>
        <begin position="1021"/>
        <end position="1045"/>
    </location>
</feature>
<feature type="coiled-coil region" evidence="1">
    <location>
        <begin position="824"/>
        <end position="942"/>
    </location>
</feature>
<protein>
    <submittedName>
        <fullName evidence="3">Uncharacterized protein</fullName>
    </submittedName>
</protein>
<dbReference type="OMA" id="QYEWRVQ"/>
<reference evidence="3 4" key="1">
    <citation type="journal article" date="2018" name="Nat. Ecol. Evol.">
        <title>Shark genomes provide insights into elasmobranch evolution and the origin of vertebrates.</title>
        <authorList>
            <person name="Hara Y"/>
            <person name="Yamaguchi K"/>
            <person name="Onimaru K"/>
            <person name="Kadota M"/>
            <person name="Koyanagi M"/>
            <person name="Keeley SD"/>
            <person name="Tatsumi K"/>
            <person name="Tanaka K"/>
            <person name="Motone F"/>
            <person name="Kageyama Y"/>
            <person name="Nozu R"/>
            <person name="Adachi N"/>
            <person name="Nishimura O"/>
            <person name="Nakagawa R"/>
            <person name="Tanegashima C"/>
            <person name="Kiyatake I"/>
            <person name="Matsumoto R"/>
            <person name="Murakumo K"/>
            <person name="Nishida K"/>
            <person name="Terakita A"/>
            <person name="Kuratani S"/>
            <person name="Sato K"/>
            <person name="Hyodo S Kuraku.S."/>
        </authorList>
    </citation>
    <scope>NUCLEOTIDE SEQUENCE [LARGE SCALE GENOMIC DNA]</scope>
</reference>
<comment type="caution">
    <text evidence="3">The sequence shown here is derived from an EMBL/GenBank/DDBJ whole genome shotgun (WGS) entry which is preliminary data.</text>
</comment>
<keyword evidence="1" id="KW-0175">Coiled coil</keyword>
<name>A0A401SXH8_CHIPU</name>
<dbReference type="OrthoDB" id="6158625at2759"/>
<evidence type="ECO:0000313" key="4">
    <source>
        <dbReference type="Proteomes" id="UP000287033"/>
    </source>
</evidence>
<feature type="region of interest" description="Disordered" evidence="2">
    <location>
        <begin position="634"/>
        <end position="657"/>
    </location>
</feature>
<feature type="compositionally biased region" description="Basic and acidic residues" evidence="2">
    <location>
        <begin position="1036"/>
        <end position="1045"/>
    </location>
</feature>
<evidence type="ECO:0000256" key="2">
    <source>
        <dbReference type="SAM" id="MobiDB-lite"/>
    </source>
</evidence>
<feature type="region of interest" description="Disordered" evidence="2">
    <location>
        <begin position="14"/>
        <end position="34"/>
    </location>
</feature>
<proteinExistence type="predicted"/>
<feature type="region of interest" description="Disordered" evidence="2">
    <location>
        <begin position="315"/>
        <end position="376"/>
    </location>
</feature>
<evidence type="ECO:0000256" key="1">
    <source>
        <dbReference type="SAM" id="Coils"/>
    </source>
</evidence>